<name>W7A058_9APIC</name>
<dbReference type="EMBL" id="KI965486">
    <property type="protein sequence ID" value="EUD64923.1"/>
    <property type="molecule type" value="Genomic_DNA"/>
</dbReference>
<reference evidence="2 3" key="1">
    <citation type="submission" date="2013-02" db="EMBL/GenBank/DDBJ databases">
        <title>The Genome Sequence of Plasmodium inui San Antonio 1.</title>
        <authorList>
            <consortium name="The Broad Institute Genome Sequencing Platform"/>
            <consortium name="The Broad Institute Genome Sequencing Center for Infectious Disease"/>
            <person name="Neafsey D."/>
            <person name="Cheeseman I."/>
            <person name="Volkman S."/>
            <person name="Adams J."/>
            <person name="Walker B."/>
            <person name="Young S.K."/>
            <person name="Zeng Q."/>
            <person name="Gargeya S."/>
            <person name="Fitzgerald M."/>
            <person name="Haas B."/>
            <person name="Abouelleil A."/>
            <person name="Alvarado L."/>
            <person name="Arachchi H.M."/>
            <person name="Berlin A.M."/>
            <person name="Chapman S.B."/>
            <person name="Dewar J."/>
            <person name="Goldberg J."/>
            <person name="Griggs A."/>
            <person name="Gujja S."/>
            <person name="Hansen M."/>
            <person name="Howarth C."/>
            <person name="Imamovic A."/>
            <person name="Larimer J."/>
            <person name="McCowan C."/>
            <person name="Murphy C."/>
            <person name="Neiman D."/>
            <person name="Pearson M."/>
            <person name="Priest M."/>
            <person name="Roberts A."/>
            <person name="Saif S."/>
            <person name="Shea T."/>
            <person name="Sisk P."/>
            <person name="Sykes S."/>
            <person name="Wortman J."/>
            <person name="Nusbaum C."/>
            <person name="Birren B."/>
        </authorList>
    </citation>
    <scope>NUCLEOTIDE SEQUENCE [LARGE SCALE GENOMIC DNA]</scope>
    <source>
        <strain evidence="2 3">San Antonio 1</strain>
    </source>
</reference>
<dbReference type="AlphaFoldDB" id="W7A058"/>
<evidence type="ECO:0000313" key="3">
    <source>
        <dbReference type="Proteomes" id="UP000030640"/>
    </source>
</evidence>
<gene>
    <name evidence="2" type="ORF">C922_04655</name>
</gene>
<dbReference type="Proteomes" id="UP000030640">
    <property type="component" value="Unassembled WGS sequence"/>
</dbReference>
<dbReference type="GeneID" id="20039929"/>
<dbReference type="VEuPathDB" id="PlasmoDB:C922_04655"/>
<evidence type="ECO:0000313" key="2">
    <source>
        <dbReference type="EMBL" id="EUD64923.1"/>
    </source>
</evidence>
<evidence type="ECO:0000256" key="1">
    <source>
        <dbReference type="SAM" id="MobiDB-lite"/>
    </source>
</evidence>
<dbReference type="RefSeq" id="XP_008818456.1">
    <property type="nucleotide sequence ID" value="XM_008820234.1"/>
</dbReference>
<feature type="compositionally biased region" description="Basic and acidic residues" evidence="1">
    <location>
        <begin position="24"/>
        <end position="35"/>
    </location>
</feature>
<accession>W7A058</accession>
<organism evidence="2 3">
    <name type="scientific">Plasmodium inui San Antonio 1</name>
    <dbReference type="NCBI Taxonomy" id="1237626"/>
    <lineage>
        <taxon>Eukaryota</taxon>
        <taxon>Sar</taxon>
        <taxon>Alveolata</taxon>
        <taxon>Apicomplexa</taxon>
        <taxon>Aconoidasida</taxon>
        <taxon>Haemosporida</taxon>
        <taxon>Plasmodiidae</taxon>
        <taxon>Plasmodium</taxon>
        <taxon>Plasmodium (Plasmodium)</taxon>
    </lineage>
</organism>
<keyword evidence="3" id="KW-1185">Reference proteome</keyword>
<protein>
    <submittedName>
        <fullName evidence="2">Uncharacterized protein</fullName>
    </submittedName>
</protein>
<sequence length="73" mass="8274">MKKGEKTQSKKKERNSQINLETSEEVRNRVKEGVQLRDSTANRAKPTGPENPMINHENGSERKDPGTNSLKQI</sequence>
<feature type="compositionally biased region" description="Basic and acidic residues" evidence="1">
    <location>
        <begin position="1"/>
        <end position="10"/>
    </location>
</feature>
<feature type="region of interest" description="Disordered" evidence="1">
    <location>
        <begin position="1"/>
        <end position="73"/>
    </location>
</feature>
<proteinExistence type="predicted"/>